<name>A0A0P1GDD1_9RHOB</name>
<dbReference type="EMBL" id="CYSC01000027">
    <property type="protein sequence ID" value="CUH72177.1"/>
    <property type="molecule type" value="Genomic_DNA"/>
</dbReference>
<evidence type="ECO:0000313" key="2">
    <source>
        <dbReference type="EMBL" id="CUH72177.1"/>
    </source>
</evidence>
<dbReference type="RefSeq" id="WP_058243401.1">
    <property type="nucleotide sequence ID" value="NZ_CYSB01000005.1"/>
</dbReference>
<dbReference type="Pfam" id="PF06620">
    <property type="entry name" value="DUF1150"/>
    <property type="match status" value="1"/>
</dbReference>
<dbReference type="EMBL" id="CYSB01000005">
    <property type="protein sequence ID" value="CUH62873.1"/>
    <property type="molecule type" value="Genomic_DNA"/>
</dbReference>
<dbReference type="Proteomes" id="UP000051086">
    <property type="component" value="Unassembled WGS sequence"/>
</dbReference>
<reference evidence="1 3" key="2">
    <citation type="submission" date="2015-09" db="EMBL/GenBank/DDBJ databases">
        <authorList>
            <person name="Rodrigo-Torres L."/>
            <person name="Arahal D.R."/>
        </authorList>
    </citation>
    <scope>NUCLEOTIDE SEQUENCE [LARGE SCALE GENOMIC DNA]</scope>
    <source>
        <strain evidence="1 3">CECT 5118</strain>
    </source>
</reference>
<keyword evidence="3" id="KW-1185">Reference proteome</keyword>
<organism evidence="2 4">
    <name type="scientific">Thalassovita autumnalis</name>
    <dbReference type="NCBI Taxonomy" id="2072972"/>
    <lineage>
        <taxon>Bacteria</taxon>
        <taxon>Pseudomonadati</taxon>
        <taxon>Pseudomonadota</taxon>
        <taxon>Alphaproteobacteria</taxon>
        <taxon>Rhodobacterales</taxon>
        <taxon>Roseobacteraceae</taxon>
        <taxon>Thalassovita</taxon>
    </lineage>
</organism>
<reference evidence="2 4" key="1">
    <citation type="submission" date="2015-09" db="EMBL/GenBank/DDBJ databases">
        <authorList>
            <consortium name="Swine Surveillance"/>
        </authorList>
    </citation>
    <scope>NUCLEOTIDE SEQUENCE [LARGE SCALE GENOMIC DNA]</scope>
    <source>
        <strain evidence="2 4">5120</strain>
    </source>
</reference>
<dbReference type="Proteomes" id="UP000051887">
    <property type="component" value="Unassembled WGS sequence"/>
</dbReference>
<protein>
    <submittedName>
        <fullName evidence="1 2">Small protein</fullName>
    </submittedName>
</protein>
<gene>
    <name evidence="1" type="ORF">TL5118_00218</name>
    <name evidence="2" type="ORF">TL5120_01973</name>
</gene>
<evidence type="ECO:0000313" key="4">
    <source>
        <dbReference type="Proteomes" id="UP000051887"/>
    </source>
</evidence>
<dbReference type="InterPro" id="IPR009531">
    <property type="entry name" value="DUF1150"/>
</dbReference>
<dbReference type="AlphaFoldDB" id="A0A0P1GDD1"/>
<sequence length="78" mass="8787">MDTKVAMQGFDLTAKKQIVYVRPVRVKDLPQEVRDQAGGREVLYEVARPDGEQLALTGDRDTAYFLARENDLAPVTLH</sequence>
<accession>A0A0P1GDD1</accession>
<evidence type="ECO:0000313" key="1">
    <source>
        <dbReference type="EMBL" id="CUH62873.1"/>
    </source>
</evidence>
<evidence type="ECO:0000313" key="3">
    <source>
        <dbReference type="Proteomes" id="UP000051086"/>
    </source>
</evidence>
<dbReference type="OrthoDB" id="7205167at2"/>
<proteinExistence type="predicted"/>